<dbReference type="Pfam" id="PF12776">
    <property type="entry name" value="Myb_DNA-bind_3"/>
    <property type="match status" value="1"/>
</dbReference>
<dbReference type="PANTHER" id="PTHR46929">
    <property type="entry name" value="EXPRESSED PROTEIN"/>
    <property type="match status" value="1"/>
</dbReference>
<organism evidence="3 4">
    <name type="scientific">Carnegiea gigantea</name>
    <dbReference type="NCBI Taxonomy" id="171969"/>
    <lineage>
        <taxon>Eukaryota</taxon>
        <taxon>Viridiplantae</taxon>
        <taxon>Streptophyta</taxon>
        <taxon>Embryophyta</taxon>
        <taxon>Tracheophyta</taxon>
        <taxon>Spermatophyta</taxon>
        <taxon>Magnoliopsida</taxon>
        <taxon>eudicotyledons</taxon>
        <taxon>Gunneridae</taxon>
        <taxon>Pentapetalae</taxon>
        <taxon>Caryophyllales</taxon>
        <taxon>Cactineae</taxon>
        <taxon>Cactaceae</taxon>
        <taxon>Cactoideae</taxon>
        <taxon>Echinocereeae</taxon>
        <taxon>Carnegiea</taxon>
    </lineage>
</organism>
<evidence type="ECO:0000313" key="4">
    <source>
        <dbReference type="Proteomes" id="UP001153076"/>
    </source>
</evidence>
<gene>
    <name evidence="3" type="ORF">Cgig2_007817</name>
</gene>
<dbReference type="Proteomes" id="UP001153076">
    <property type="component" value="Unassembled WGS sequence"/>
</dbReference>
<dbReference type="InterPro" id="IPR024752">
    <property type="entry name" value="Myb/SANT-like_dom"/>
</dbReference>
<evidence type="ECO:0000313" key="3">
    <source>
        <dbReference type="EMBL" id="KAJ8424368.1"/>
    </source>
</evidence>
<proteinExistence type="predicted"/>
<name>A0A9Q1JM05_9CARY</name>
<accession>A0A9Q1JM05</accession>
<dbReference type="InterPro" id="IPR058353">
    <property type="entry name" value="DUF8040"/>
</dbReference>
<keyword evidence="4" id="KW-1185">Reference proteome</keyword>
<evidence type="ECO:0000259" key="2">
    <source>
        <dbReference type="Pfam" id="PF26138"/>
    </source>
</evidence>
<feature type="domain" description="Myb/SANT-like" evidence="1">
    <location>
        <begin position="148"/>
        <end position="225"/>
    </location>
</feature>
<dbReference type="Pfam" id="PF26138">
    <property type="entry name" value="DUF8040"/>
    <property type="match status" value="1"/>
</dbReference>
<dbReference type="OrthoDB" id="306099at2759"/>
<sequence length="273" mass="31997">MQNQTLLGLRNRTAYLSVTYFDRHLSVTRIDMANDLNKEQAMVIGATTAFLGATADLFRSHNKLGFLKFRISLMSIEMSIGRIRSIIRMRPGPFFKLCEMLKRRTLLVNTKHKSVREHVIMFLRLIGHNVRFTVIGGRNYSGFWLMRLKRGIDLNNTFKSSYFVAAVNMISKKFNVKCLSDHIDNHLRTIKIAWGIIAKLRNQSDCGWDENMRMIHMSPDVYNTYVKANPTHEKYLNKKMICIMKWLLWLERISLEEVVLSRLMMLGYNHMEL</sequence>
<dbReference type="EMBL" id="JAKOGI010001700">
    <property type="protein sequence ID" value="KAJ8424368.1"/>
    <property type="molecule type" value="Genomic_DNA"/>
</dbReference>
<dbReference type="AlphaFoldDB" id="A0A9Q1JM05"/>
<protein>
    <submittedName>
        <fullName evidence="3">Uncharacterized protein</fullName>
    </submittedName>
</protein>
<comment type="caution">
    <text evidence="3">The sequence shown here is derived from an EMBL/GenBank/DDBJ whole genome shotgun (WGS) entry which is preliminary data.</text>
</comment>
<dbReference type="PANTHER" id="PTHR46929:SF23">
    <property type="entry name" value="L10-INTERACTING MYB DOMAIN-CONTAINING PROTEIN-LIKE"/>
    <property type="match status" value="1"/>
</dbReference>
<reference evidence="3" key="1">
    <citation type="submission" date="2022-04" db="EMBL/GenBank/DDBJ databases">
        <title>Carnegiea gigantea Genome sequencing and assembly v2.</title>
        <authorList>
            <person name="Copetti D."/>
            <person name="Sanderson M.J."/>
            <person name="Burquez A."/>
            <person name="Wojciechowski M.F."/>
        </authorList>
    </citation>
    <scope>NUCLEOTIDE SEQUENCE</scope>
    <source>
        <strain evidence="3">SGP5-SGP5p</strain>
        <tissue evidence="3">Aerial part</tissue>
    </source>
</reference>
<evidence type="ECO:0000259" key="1">
    <source>
        <dbReference type="Pfam" id="PF12776"/>
    </source>
</evidence>
<feature type="domain" description="DUF8040" evidence="2">
    <location>
        <begin position="82"/>
        <end position="135"/>
    </location>
</feature>